<keyword evidence="7" id="KW-0804">Transcription</keyword>
<dbReference type="InterPro" id="IPR002078">
    <property type="entry name" value="Sigma_54_int"/>
</dbReference>
<dbReference type="RefSeq" id="WP_182999500.1">
    <property type="nucleotide sequence ID" value="NZ_JABEQJ010000047.1"/>
</dbReference>
<dbReference type="GO" id="GO:0006355">
    <property type="term" value="P:regulation of DNA-templated transcription"/>
    <property type="evidence" value="ECO:0007669"/>
    <property type="project" value="InterPro"/>
</dbReference>
<organism evidence="9 10">
    <name type="scientific">Gluconacetobacter sacchari</name>
    <dbReference type="NCBI Taxonomy" id="92759"/>
    <lineage>
        <taxon>Bacteria</taxon>
        <taxon>Pseudomonadati</taxon>
        <taxon>Pseudomonadota</taxon>
        <taxon>Alphaproteobacteria</taxon>
        <taxon>Acetobacterales</taxon>
        <taxon>Acetobacteraceae</taxon>
        <taxon>Gluconacetobacter</taxon>
    </lineage>
</organism>
<evidence type="ECO:0000256" key="2">
    <source>
        <dbReference type="ARBA" id="ARBA00022840"/>
    </source>
</evidence>
<dbReference type="Pfam" id="PF00158">
    <property type="entry name" value="Sigma54_activat"/>
    <property type="match status" value="1"/>
</dbReference>
<dbReference type="PRINTS" id="PR01590">
    <property type="entry name" value="HTHFIS"/>
</dbReference>
<keyword evidence="3" id="KW-0902">Two-component regulatory system</keyword>
<keyword evidence="1" id="KW-0547">Nucleotide-binding</keyword>
<keyword evidence="2" id="KW-0067">ATP-binding</keyword>
<dbReference type="Gene3D" id="1.10.8.60">
    <property type="match status" value="1"/>
</dbReference>
<dbReference type="PANTHER" id="PTHR32071:SF117">
    <property type="entry name" value="PTS-DEPENDENT DIHYDROXYACETONE KINASE OPERON REGULATORY PROTEIN-RELATED"/>
    <property type="match status" value="1"/>
</dbReference>
<feature type="domain" description="Sigma-54 factor interaction" evidence="8">
    <location>
        <begin position="208"/>
        <end position="436"/>
    </location>
</feature>
<dbReference type="InterPro" id="IPR002197">
    <property type="entry name" value="HTH_Fis"/>
</dbReference>
<dbReference type="GO" id="GO:0005524">
    <property type="term" value="F:ATP binding"/>
    <property type="evidence" value="ECO:0007669"/>
    <property type="project" value="UniProtKB-KW"/>
</dbReference>
<comment type="caution">
    <text evidence="9">The sequence shown here is derived from an EMBL/GenBank/DDBJ whole genome shotgun (WGS) entry which is preliminary data.</text>
</comment>
<dbReference type="Pfam" id="PF25601">
    <property type="entry name" value="AAA_lid_14"/>
    <property type="match status" value="1"/>
</dbReference>
<evidence type="ECO:0000256" key="3">
    <source>
        <dbReference type="ARBA" id="ARBA00023012"/>
    </source>
</evidence>
<evidence type="ECO:0000313" key="10">
    <source>
        <dbReference type="Proteomes" id="UP000589085"/>
    </source>
</evidence>
<dbReference type="InterPro" id="IPR027417">
    <property type="entry name" value="P-loop_NTPase"/>
</dbReference>
<dbReference type="GO" id="GO:0000160">
    <property type="term" value="P:phosphorelay signal transduction system"/>
    <property type="evidence" value="ECO:0007669"/>
    <property type="project" value="UniProtKB-KW"/>
</dbReference>
<evidence type="ECO:0000256" key="4">
    <source>
        <dbReference type="ARBA" id="ARBA00023015"/>
    </source>
</evidence>
<dbReference type="SUPFAM" id="SSF46689">
    <property type="entry name" value="Homeodomain-like"/>
    <property type="match status" value="1"/>
</dbReference>
<evidence type="ECO:0000259" key="8">
    <source>
        <dbReference type="PROSITE" id="PS50045"/>
    </source>
</evidence>
<dbReference type="SUPFAM" id="SSF55781">
    <property type="entry name" value="GAF domain-like"/>
    <property type="match status" value="1"/>
</dbReference>
<evidence type="ECO:0000256" key="1">
    <source>
        <dbReference type="ARBA" id="ARBA00022741"/>
    </source>
</evidence>
<evidence type="ECO:0000256" key="6">
    <source>
        <dbReference type="ARBA" id="ARBA00023159"/>
    </source>
</evidence>
<evidence type="ECO:0000256" key="7">
    <source>
        <dbReference type="ARBA" id="ARBA00023163"/>
    </source>
</evidence>
<keyword evidence="4" id="KW-0805">Transcription regulation</keyword>
<dbReference type="InterPro" id="IPR058031">
    <property type="entry name" value="AAA_lid_NorR"/>
</dbReference>
<proteinExistence type="predicted"/>
<evidence type="ECO:0000256" key="5">
    <source>
        <dbReference type="ARBA" id="ARBA00023125"/>
    </source>
</evidence>
<accession>A0A7W4IGZ1</accession>
<dbReference type="Gene3D" id="3.40.50.300">
    <property type="entry name" value="P-loop containing nucleotide triphosphate hydrolases"/>
    <property type="match status" value="1"/>
</dbReference>
<dbReference type="InterPro" id="IPR003018">
    <property type="entry name" value="GAF"/>
</dbReference>
<dbReference type="InterPro" id="IPR009057">
    <property type="entry name" value="Homeodomain-like_sf"/>
</dbReference>
<dbReference type="Proteomes" id="UP000589085">
    <property type="component" value="Unassembled WGS sequence"/>
</dbReference>
<dbReference type="EMBL" id="JABEQJ010000047">
    <property type="protein sequence ID" value="MBB2162684.1"/>
    <property type="molecule type" value="Genomic_DNA"/>
</dbReference>
<gene>
    <name evidence="9" type="ORF">HLH48_21475</name>
</gene>
<evidence type="ECO:0000313" key="9">
    <source>
        <dbReference type="EMBL" id="MBB2162684.1"/>
    </source>
</evidence>
<dbReference type="AlphaFoldDB" id="A0A7W4IGZ1"/>
<keyword evidence="5" id="KW-0238">DNA-binding</keyword>
<dbReference type="Pfam" id="PF02954">
    <property type="entry name" value="HTH_8"/>
    <property type="match status" value="1"/>
</dbReference>
<dbReference type="CDD" id="cd00009">
    <property type="entry name" value="AAA"/>
    <property type="match status" value="1"/>
</dbReference>
<dbReference type="Gene3D" id="1.10.10.60">
    <property type="entry name" value="Homeodomain-like"/>
    <property type="match status" value="1"/>
</dbReference>
<dbReference type="Pfam" id="PF01590">
    <property type="entry name" value="GAF"/>
    <property type="match status" value="1"/>
</dbReference>
<keyword evidence="6" id="KW-0010">Activator</keyword>
<dbReference type="PROSITE" id="PS50045">
    <property type="entry name" value="SIGMA54_INTERACT_4"/>
    <property type="match status" value="1"/>
</dbReference>
<sequence length="524" mass="58642">MSDADGMDHFSAEFWRSQEMLLLRSVTTLVGRQSGTAAICREVVHLLSELLGLNRARILWRDTDGTAYRIRYAYGLTKEEIARGVYQEGEGITGTALRDKHLIIVQDIDREPLFLGRAVRRESLPPGKVAFIAMPILLPRNEVGLLACHRLRHRRRALADDVAILQILVTLVGQMLTLHNRVEEEKRALHEHNALLERALKASSRHGIIGNSPALLRVLTELEGVSASDSPLLREGETSTGKELFARALHTASARGTSSFVRVNCVSVAEQSFEREFFGYERGAFVGARDRQIGYLEQASGGTLFLDDVNELPLSVQARLLHALERGTIARIGASRQVKIDVRVVSASSTPLKRQMEESRFRYDLFYRLNTISIRLPALRERPEDVPLLANHFLGQFNQKYQRNINLSASALSLLARHDWPGNVRQLSGAMEYVVLMAREPMIAARDLHALLRSKLFDTTAASIAPAPVLRPYLPASSHSREELIALLRHNGGNRSNAARQLGITTRQLSYRLKLLNISARDIL</sequence>
<name>A0A7W4IGZ1_9PROT</name>
<dbReference type="PANTHER" id="PTHR32071">
    <property type="entry name" value="TRANSCRIPTIONAL REGULATORY PROTEIN"/>
    <property type="match status" value="1"/>
</dbReference>
<dbReference type="GO" id="GO:0043565">
    <property type="term" value="F:sequence-specific DNA binding"/>
    <property type="evidence" value="ECO:0007669"/>
    <property type="project" value="InterPro"/>
</dbReference>
<dbReference type="InterPro" id="IPR029016">
    <property type="entry name" value="GAF-like_dom_sf"/>
</dbReference>
<dbReference type="Gene3D" id="3.30.450.40">
    <property type="match status" value="1"/>
</dbReference>
<dbReference type="SMART" id="SM00065">
    <property type="entry name" value="GAF"/>
    <property type="match status" value="1"/>
</dbReference>
<protein>
    <submittedName>
        <fullName evidence="9">Sigma 54-interacting transcriptional regulator</fullName>
    </submittedName>
</protein>
<dbReference type="SUPFAM" id="SSF52540">
    <property type="entry name" value="P-loop containing nucleoside triphosphate hydrolases"/>
    <property type="match status" value="1"/>
</dbReference>
<dbReference type="FunFam" id="3.40.50.300:FF:000006">
    <property type="entry name" value="DNA-binding transcriptional regulator NtrC"/>
    <property type="match status" value="1"/>
</dbReference>
<reference evidence="9 10" key="1">
    <citation type="submission" date="2020-04" db="EMBL/GenBank/DDBJ databases">
        <title>Description of novel Gluconacetobacter.</title>
        <authorList>
            <person name="Sombolestani A."/>
        </authorList>
    </citation>
    <scope>NUCLEOTIDE SEQUENCE [LARGE SCALE GENOMIC DNA]</scope>
    <source>
        <strain evidence="9 10">LMG 19747</strain>
    </source>
</reference>